<reference evidence="3" key="1">
    <citation type="submission" date="2005-09" db="EMBL/GenBank/DDBJ databases">
        <authorList>
            <person name="Mural R.J."/>
            <person name="Li P.W."/>
            <person name="Adams M.D."/>
            <person name="Amanatides P.G."/>
            <person name="Baden-Tillson H."/>
            <person name="Barnstead M."/>
            <person name="Chin S.H."/>
            <person name="Dew I."/>
            <person name="Evans C.A."/>
            <person name="Ferriera S."/>
            <person name="Flanigan M."/>
            <person name="Fosler C."/>
            <person name="Glodek A."/>
            <person name="Gu Z."/>
            <person name="Holt R.A."/>
            <person name="Jennings D."/>
            <person name="Kraft C.L."/>
            <person name="Lu F."/>
            <person name="Nguyen T."/>
            <person name="Nusskern D.R."/>
            <person name="Pfannkoch C.M."/>
            <person name="Sitter C."/>
            <person name="Sutton G.G."/>
            <person name="Venter J.C."/>
            <person name="Wang Z."/>
            <person name="Woodage T."/>
            <person name="Zheng X.H."/>
            <person name="Zhong F."/>
        </authorList>
    </citation>
    <scope>NUCLEOTIDE SEQUENCE [LARGE SCALE GENOMIC DNA]</scope>
    <source>
        <strain>BN</strain>
        <strain evidence="3">Sprague-Dawley</strain>
    </source>
</reference>
<dbReference type="EMBL" id="CH474006">
    <property type="protein sequence ID" value="EDL87234.1"/>
    <property type="molecule type" value="Genomic_DNA"/>
</dbReference>
<accession>A6JXV6</accession>
<evidence type="ECO:0000313" key="3">
    <source>
        <dbReference type="Proteomes" id="UP000234681"/>
    </source>
</evidence>
<protein>
    <submittedName>
        <fullName evidence="2">RCG39091</fullName>
    </submittedName>
</protein>
<proteinExistence type="predicted"/>
<organism evidence="2 3">
    <name type="scientific">Rattus norvegicus</name>
    <name type="common">Rat</name>
    <dbReference type="NCBI Taxonomy" id="10116"/>
    <lineage>
        <taxon>Eukaryota</taxon>
        <taxon>Metazoa</taxon>
        <taxon>Chordata</taxon>
        <taxon>Craniata</taxon>
        <taxon>Vertebrata</taxon>
        <taxon>Euteleostomi</taxon>
        <taxon>Mammalia</taxon>
        <taxon>Eutheria</taxon>
        <taxon>Euarchontoglires</taxon>
        <taxon>Glires</taxon>
        <taxon>Rodentia</taxon>
        <taxon>Myomorpha</taxon>
        <taxon>Muroidea</taxon>
        <taxon>Muridae</taxon>
        <taxon>Murinae</taxon>
        <taxon>Rattus</taxon>
    </lineage>
</organism>
<dbReference type="PANTHER" id="PTHR14014:SF0">
    <property type="entry name" value="TELOMERE REPEATS-BINDING BOUQUET FORMATION PROTEIN 1"/>
    <property type="match status" value="1"/>
</dbReference>
<dbReference type="InterPro" id="IPR042359">
    <property type="entry name" value="TERB1"/>
</dbReference>
<evidence type="ECO:0000256" key="1">
    <source>
        <dbReference type="SAM" id="MobiDB-lite"/>
    </source>
</evidence>
<dbReference type="PANTHER" id="PTHR14014">
    <property type="entry name" value="TELOMERE REPEATS-BINDING BOUQUET FORMATION PROTEIN 1"/>
    <property type="match status" value="1"/>
</dbReference>
<dbReference type="GO" id="GO:0070197">
    <property type="term" value="P:meiotic attachment of telomere to nuclear envelope"/>
    <property type="evidence" value="ECO:0007669"/>
    <property type="project" value="InterPro"/>
</dbReference>
<dbReference type="AlphaFoldDB" id="A6JXV6"/>
<dbReference type="Proteomes" id="UP000234681">
    <property type="component" value="Chromosome 19"/>
</dbReference>
<sequence>MLKYRCPGCIVVRKLLNSRNFSKLLHSCAYQCDHHKVIMEAEDKYKNELRKAFICAKRILLTPCRRRQLSKESTASEEIKIVHQKQNSKKLPGLEAQAFNTSIPEAKERRSPVPGQHGLHSEFEATPSYIGKARLKKRKREKKENLQISFTIM</sequence>
<name>A6JXV6_RAT</name>
<feature type="region of interest" description="Disordered" evidence="1">
    <location>
        <begin position="103"/>
        <end position="122"/>
    </location>
</feature>
<evidence type="ECO:0000313" key="2">
    <source>
        <dbReference type="EMBL" id="EDL87234.1"/>
    </source>
</evidence>
<gene>
    <name evidence="2" type="ORF">rCG_39091</name>
</gene>